<dbReference type="GeneID" id="28727685"/>
<dbReference type="STRING" id="77020.A0A0M9VMW4"/>
<proteinExistence type="predicted"/>
<keyword evidence="4" id="KW-1185">Reference proteome</keyword>
<dbReference type="Pfam" id="PF00248">
    <property type="entry name" value="Aldo_ket_red"/>
    <property type="match status" value="2"/>
</dbReference>
<comment type="caution">
    <text evidence="3">The sequence shown here is derived from an EMBL/GenBank/DDBJ whole genome shotgun (WGS) entry which is preliminary data.</text>
</comment>
<dbReference type="PRINTS" id="PR00069">
    <property type="entry name" value="ALDKETRDTASE"/>
</dbReference>
<name>A0A0M9VMW4_9BASI</name>
<dbReference type="RefSeq" id="XP_017990341.1">
    <property type="nucleotide sequence ID" value="XM_018135810.1"/>
</dbReference>
<dbReference type="InterPro" id="IPR023210">
    <property type="entry name" value="NADP_OxRdtase_dom"/>
</dbReference>
<dbReference type="EMBL" id="LGAV01000009">
    <property type="protein sequence ID" value="KOS12709.1"/>
    <property type="molecule type" value="Genomic_DNA"/>
</dbReference>
<feature type="domain" description="NADP-dependent oxidoreductase" evidence="2">
    <location>
        <begin position="335"/>
        <end position="602"/>
    </location>
</feature>
<dbReference type="SUPFAM" id="SSF51430">
    <property type="entry name" value="NAD(P)-linked oxidoreductase"/>
    <property type="match status" value="2"/>
</dbReference>
<evidence type="ECO:0000313" key="3">
    <source>
        <dbReference type="EMBL" id="KOS12709.1"/>
    </source>
</evidence>
<dbReference type="GO" id="GO:0016616">
    <property type="term" value="F:oxidoreductase activity, acting on the CH-OH group of donors, NAD or NADP as acceptor"/>
    <property type="evidence" value="ECO:0007669"/>
    <property type="project" value="UniProtKB-ARBA"/>
</dbReference>
<dbReference type="InterPro" id="IPR036812">
    <property type="entry name" value="NAD(P)_OxRdtase_dom_sf"/>
</dbReference>
<reference evidence="3 4" key="1">
    <citation type="submission" date="2015-07" db="EMBL/GenBank/DDBJ databases">
        <title>Draft Genome Sequence of Malassezia furfur CBS1878 and Malassezia pachydermatis CBS1879.</title>
        <authorList>
            <person name="Triana S."/>
            <person name="Ohm R."/>
            <person name="Gonzalez A."/>
            <person name="DeCock H."/>
            <person name="Restrepo S."/>
            <person name="Celis A."/>
        </authorList>
    </citation>
    <scope>NUCLEOTIDE SEQUENCE [LARGE SCALE GENOMIC DNA]</scope>
    <source>
        <strain evidence="3 4">CBS 1879</strain>
    </source>
</reference>
<sequence>MSLNKTITLNDGNKIPQIGLGTWKSAPGEVEHAIEHAVKSGYRHLDLAKKYGNHNEVAIALKEVIPSVVKREELFITDKLWNNAHKPEMVEKALDQTLEELGLDYLDLYLIHWPVAFDGDLDDLMPVENGIVKLDFNTSLVDTWKAMIALKETGKVKSIGVSNFSPAHIEAITKATGVAPAVNQIEAHPLLPQDELVEYHKKNNILITAYSPLGNNTRGEKKLVEYDEVTDIAKDRGVDPAQVLIAWGVKRGYSVIPKSVTASRIASNFTQIELSDDEYKRITDLVKACGHTHVRYNLPSMRPPIWNVNVFGEEAEKDTCYSYITLNDGNQIPQIGLGTWLSKPGEVENAIEHAVKTGYRHLDLAKIYANHDEVAIALKRVIPSVVKREDIFITDKLWNNAHKPELVEKALDQTLQELGLDYLDLYLIHWPVAFEGSFDELLPVKDGAAVLDLKTSLVDTWKAMVALKKTGKVKSIGVSNFNPAQIDAITKATGVAPAVNQIEAHPLLPQDDMVEYHKKHNIHITAYSPLGNNLIGEKKLVEYDAVVKAARDRNVDPAQVLIAWGVKRGYSVIPKSVTPSRIDSNFAQIELSDAEYKEITDLVQQSGKDHIRYNTPMMYTPRWEINVFGEDVEKDAINFVKIE</sequence>
<feature type="domain" description="NADP-dependent oxidoreductase" evidence="2">
    <location>
        <begin position="18"/>
        <end position="285"/>
    </location>
</feature>
<dbReference type="OrthoDB" id="416253at2759"/>
<dbReference type="Proteomes" id="UP000037751">
    <property type="component" value="Unassembled WGS sequence"/>
</dbReference>
<accession>A0A0M9VMW4</accession>
<dbReference type="Gene3D" id="3.20.20.100">
    <property type="entry name" value="NADP-dependent oxidoreductase domain"/>
    <property type="match status" value="2"/>
</dbReference>
<evidence type="ECO:0000256" key="1">
    <source>
        <dbReference type="ARBA" id="ARBA00023002"/>
    </source>
</evidence>
<evidence type="ECO:0000259" key="2">
    <source>
        <dbReference type="Pfam" id="PF00248"/>
    </source>
</evidence>
<dbReference type="InterPro" id="IPR020471">
    <property type="entry name" value="AKR"/>
</dbReference>
<keyword evidence="1" id="KW-0560">Oxidoreductase</keyword>
<protein>
    <submittedName>
        <fullName evidence="3">Aldo keto reductase</fullName>
    </submittedName>
</protein>
<dbReference type="PANTHER" id="PTHR11732">
    <property type="entry name" value="ALDO/KETO REDUCTASE"/>
    <property type="match status" value="1"/>
</dbReference>
<dbReference type="FunFam" id="3.20.20.100:FF:000002">
    <property type="entry name" value="2,5-diketo-D-gluconic acid reductase A"/>
    <property type="match status" value="2"/>
</dbReference>
<dbReference type="VEuPathDB" id="FungiDB:Malapachy_1305"/>
<dbReference type="AlphaFoldDB" id="A0A0M9VMW4"/>
<evidence type="ECO:0000313" key="4">
    <source>
        <dbReference type="Proteomes" id="UP000037751"/>
    </source>
</evidence>
<dbReference type="PROSITE" id="PS00062">
    <property type="entry name" value="ALDOKETO_REDUCTASE_2"/>
    <property type="match status" value="2"/>
</dbReference>
<organism evidence="3 4">
    <name type="scientific">Malassezia pachydermatis</name>
    <dbReference type="NCBI Taxonomy" id="77020"/>
    <lineage>
        <taxon>Eukaryota</taxon>
        <taxon>Fungi</taxon>
        <taxon>Dikarya</taxon>
        <taxon>Basidiomycota</taxon>
        <taxon>Ustilaginomycotina</taxon>
        <taxon>Malasseziomycetes</taxon>
        <taxon>Malasseziales</taxon>
        <taxon>Malasseziaceae</taxon>
        <taxon>Malassezia</taxon>
    </lineage>
</organism>
<dbReference type="InterPro" id="IPR018170">
    <property type="entry name" value="Aldo/ket_reductase_CS"/>
</dbReference>
<gene>
    <name evidence="3" type="ORF">Malapachy_1305</name>
</gene>